<reference evidence="1 2" key="1">
    <citation type="journal article" date="2012" name="BMC Genomics">
        <title>Complete genome sequence of Saccharothrix espanaensis DSM 44229T and comparison to the other completely sequenced Pseudonocardiaceae.</title>
        <authorList>
            <person name="Strobel T."/>
            <person name="Al-Dilaimi A."/>
            <person name="Blom J."/>
            <person name="Gessner A."/>
            <person name="Kalinowski J."/>
            <person name="Luzhetska M."/>
            <person name="Puhler A."/>
            <person name="Szczepanowski R."/>
            <person name="Bechthold A."/>
            <person name="Ruckert C."/>
        </authorList>
    </citation>
    <scope>NUCLEOTIDE SEQUENCE [LARGE SCALE GENOMIC DNA]</scope>
    <source>
        <strain evidence="2">ATCC 51144 / DSM 44229 / JCM 9112 / NBRC 15066 / NRRL 15764</strain>
    </source>
</reference>
<sequence length="124" mass="13355">MAEMTSVVVDDHPAIVAGVEMWCAAANPPVRVLDAGARAAVAWTAPGSDADVVVFDLQQSGQVSMYRDLRQLVEVGRLEITVRTVNSYIDRARIKYADAGRSAPTKAALVARAIQDGFVRLEDL</sequence>
<dbReference type="STRING" id="1179773.BN6_33240"/>
<dbReference type="OrthoDB" id="3171335at2"/>
<dbReference type="Proteomes" id="UP000006281">
    <property type="component" value="Chromosome"/>
</dbReference>
<dbReference type="AlphaFoldDB" id="K0K272"/>
<evidence type="ECO:0000313" key="2">
    <source>
        <dbReference type="Proteomes" id="UP000006281"/>
    </source>
</evidence>
<dbReference type="KEGG" id="sesp:BN6_33240"/>
<evidence type="ECO:0000313" key="1">
    <source>
        <dbReference type="EMBL" id="CCH30628.1"/>
    </source>
</evidence>
<dbReference type="eggNOG" id="COG2197">
    <property type="taxonomic scope" value="Bacteria"/>
</dbReference>
<dbReference type="EMBL" id="HE804045">
    <property type="protein sequence ID" value="CCH30628.1"/>
    <property type="molecule type" value="Genomic_DNA"/>
</dbReference>
<dbReference type="InterPro" id="IPR036388">
    <property type="entry name" value="WH-like_DNA-bd_sf"/>
</dbReference>
<keyword evidence="2" id="KW-1185">Reference proteome</keyword>
<dbReference type="BioCyc" id="SESP1179773:BN6_RS16155-MONOMER"/>
<name>K0K272_SACES</name>
<proteinExistence type="predicted"/>
<gene>
    <name evidence="1" type="ordered locus">BN6_33240</name>
</gene>
<organism evidence="1 2">
    <name type="scientific">Saccharothrix espanaensis (strain ATCC 51144 / DSM 44229 / JCM 9112 / NBRC 15066 / NRRL 15764)</name>
    <dbReference type="NCBI Taxonomy" id="1179773"/>
    <lineage>
        <taxon>Bacteria</taxon>
        <taxon>Bacillati</taxon>
        <taxon>Actinomycetota</taxon>
        <taxon>Actinomycetes</taxon>
        <taxon>Pseudonocardiales</taxon>
        <taxon>Pseudonocardiaceae</taxon>
        <taxon>Saccharothrix</taxon>
    </lineage>
</organism>
<accession>K0K272</accession>
<dbReference type="Gene3D" id="1.10.10.10">
    <property type="entry name" value="Winged helix-like DNA-binding domain superfamily/Winged helix DNA-binding domain"/>
    <property type="match status" value="1"/>
</dbReference>
<dbReference type="HOGENOM" id="CLU_2002254_0_0_11"/>
<protein>
    <recommendedName>
        <fullName evidence="3">Response regulatory domain-containing protein</fullName>
    </recommendedName>
</protein>
<evidence type="ECO:0008006" key="3">
    <source>
        <dbReference type="Google" id="ProtNLM"/>
    </source>
</evidence>
<dbReference type="PATRIC" id="fig|1179773.3.peg.3327"/>